<proteinExistence type="inferred from homology"/>
<dbReference type="CDD" id="cd05233">
    <property type="entry name" value="SDR_c"/>
    <property type="match status" value="1"/>
</dbReference>
<sequence length="268" mass="28435">MPLQRFGNKVAIVTGASQGIGREIARQFSMEGAAVVCADLQPTGADPGPPTHELIREVGGKAIFVQTDVSKAVDVEALVERTVTEFGRLDVMVNNAGICTEAKEPMPIDKSSEELLDRHLRVNTKSAWLGCKYAVRQMKKQDPCPDSDLRGQIVNISSVVAYIGLPGLSNYATSKGAVAALTKTIAMETSKLAITCNAICPGFTQTPMLDDALGGALKAARETVQAGIPLQRFGRAIDQARTVLFYASRDAAWITGTTLAVDGGITAQ</sequence>
<dbReference type="HOGENOM" id="CLU_010194_1_0_1"/>
<reference evidence="4" key="1">
    <citation type="journal article" date="2013" name="Genome Announc.">
        <title>Draft genome sequence of Neofusicoccum parvum isolate UCR-NP2, a fungal vascular pathogen associated with grapevine cankers.</title>
        <authorList>
            <person name="Blanco-Ulate B."/>
            <person name="Rolshausen P."/>
            <person name="Cantu D."/>
        </authorList>
    </citation>
    <scope>NUCLEOTIDE SEQUENCE [LARGE SCALE GENOMIC DNA]</scope>
    <source>
        <strain evidence="4">UCR-NP2</strain>
    </source>
</reference>
<accession>R1EMY8</accession>
<dbReference type="FunFam" id="3.40.50.720:FF:000084">
    <property type="entry name" value="Short-chain dehydrogenase reductase"/>
    <property type="match status" value="1"/>
</dbReference>
<comment type="similarity">
    <text evidence="1">Belongs to the short-chain dehydrogenases/reductases (SDR) family.</text>
</comment>
<dbReference type="KEGG" id="npa:UCRNP2_4336"/>
<dbReference type="Pfam" id="PF13561">
    <property type="entry name" value="adh_short_C2"/>
    <property type="match status" value="1"/>
</dbReference>
<dbReference type="Gene3D" id="3.40.50.720">
    <property type="entry name" value="NAD(P)-binding Rossmann-like Domain"/>
    <property type="match status" value="1"/>
</dbReference>
<evidence type="ECO:0000256" key="1">
    <source>
        <dbReference type="ARBA" id="ARBA00006484"/>
    </source>
</evidence>
<dbReference type="SUPFAM" id="SSF51735">
    <property type="entry name" value="NAD(P)-binding Rossmann-fold domains"/>
    <property type="match status" value="1"/>
</dbReference>
<evidence type="ECO:0000313" key="3">
    <source>
        <dbReference type="EMBL" id="EOD48912.1"/>
    </source>
</evidence>
<keyword evidence="2" id="KW-0521">NADP</keyword>
<name>R1EMY8_BOTPV</name>
<dbReference type="GO" id="GO:0016616">
    <property type="term" value="F:oxidoreductase activity, acting on the CH-OH group of donors, NAD or NADP as acceptor"/>
    <property type="evidence" value="ECO:0007669"/>
    <property type="project" value="TreeGrafter"/>
</dbReference>
<evidence type="ECO:0000313" key="4">
    <source>
        <dbReference type="Proteomes" id="UP000013521"/>
    </source>
</evidence>
<dbReference type="PANTHER" id="PTHR42760:SF124">
    <property type="entry name" value="SHORT-CHAIN DEHYDROGENASE_REDUCTASE"/>
    <property type="match status" value="1"/>
</dbReference>
<dbReference type="InterPro" id="IPR036291">
    <property type="entry name" value="NAD(P)-bd_dom_sf"/>
</dbReference>
<protein>
    <submittedName>
        <fullName evidence="3">Putative gluconate 5-dehydrogenase protein</fullName>
    </submittedName>
</protein>
<dbReference type="OrthoDB" id="417891at2759"/>
<dbReference type="InterPro" id="IPR020904">
    <property type="entry name" value="Sc_DH/Rdtase_CS"/>
</dbReference>
<dbReference type="InterPro" id="IPR002347">
    <property type="entry name" value="SDR_fam"/>
</dbReference>
<dbReference type="PRINTS" id="PR00081">
    <property type="entry name" value="GDHRDH"/>
</dbReference>
<gene>
    <name evidence="3" type="ORF">UCRNP2_4336</name>
</gene>
<dbReference type="eggNOG" id="KOG1200">
    <property type="taxonomic scope" value="Eukaryota"/>
</dbReference>
<dbReference type="NCBIfam" id="NF005559">
    <property type="entry name" value="PRK07231.1"/>
    <property type="match status" value="1"/>
</dbReference>
<dbReference type="OMA" id="VHMTKAM"/>
<dbReference type="PROSITE" id="PS00061">
    <property type="entry name" value="ADH_SHORT"/>
    <property type="match status" value="1"/>
</dbReference>
<dbReference type="AlphaFoldDB" id="R1EMY8"/>
<dbReference type="Proteomes" id="UP000013521">
    <property type="component" value="Unassembled WGS sequence"/>
</dbReference>
<dbReference type="STRING" id="1287680.R1EMY8"/>
<dbReference type="EMBL" id="KB916125">
    <property type="protein sequence ID" value="EOD48912.1"/>
    <property type="molecule type" value="Genomic_DNA"/>
</dbReference>
<dbReference type="PRINTS" id="PR00080">
    <property type="entry name" value="SDRFAMILY"/>
</dbReference>
<organism evidence="3 4">
    <name type="scientific">Botryosphaeria parva (strain UCR-NP2)</name>
    <name type="common">Grapevine canker fungus</name>
    <name type="synonym">Neofusicoccum parvum</name>
    <dbReference type="NCBI Taxonomy" id="1287680"/>
    <lineage>
        <taxon>Eukaryota</taxon>
        <taxon>Fungi</taxon>
        <taxon>Dikarya</taxon>
        <taxon>Ascomycota</taxon>
        <taxon>Pezizomycotina</taxon>
        <taxon>Dothideomycetes</taxon>
        <taxon>Dothideomycetes incertae sedis</taxon>
        <taxon>Botryosphaeriales</taxon>
        <taxon>Botryosphaeriaceae</taxon>
        <taxon>Neofusicoccum</taxon>
    </lineage>
</organism>
<dbReference type="PANTHER" id="PTHR42760">
    <property type="entry name" value="SHORT-CHAIN DEHYDROGENASES/REDUCTASES FAMILY MEMBER"/>
    <property type="match status" value="1"/>
</dbReference>
<evidence type="ECO:0000256" key="2">
    <source>
        <dbReference type="ARBA" id="ARBA00022857"/>
    </source>
</evidence>